<comment type="cofactor">
    <cofactor evidence="1">
        <name>pyridoxal 5'-phosphate</name>
        <dbReference type="ChEBI" id="CHEBI:597326"/>
    </cofactor>
</comment>
<evidence type="ECO:0000256" key="9">
    <source>
        <dbReference type="ARBA" id="ARBA00048212"/>
    </source>
</evidence>
<gene>
    <name evidence="12" type="ORF">BJN34_25380</name>
</gene>
<evidence type="ECO:0000313" key="12">
    <source>
        <dbReference type="EMBL" id="AQV97196.1"/>
    </source>
</evidence>
<dbReference type="GO" id="GO:0008652">
    <property type="term" value="P:amino acid biosynthetic process"/>
    <property type="evidence" value="ECO:0007669"/>
    <property type="project" value="UniProtKB-ARBA"/>
</dbReference>
<keyword evidence="12" id="KW-0808">Transferase</keyword>
<organism evidence="12 13">
    <name type="scientific">Cupriavidus necator</name>
    <name type="common">Alcaligenes eutrophus</name>
    <name type="synonym">Ralstonia eutropha</name>
    <dbReference type="NCBI Taxonomy" id="106590"/>
    <lineage>
        <taxon>Bacteria</taxon>
        <taxon>Pseudomonadati</taxon>
        <taxon>Pseudomonadota</taxon>
        <taxon>Betaproteobacteria</taxon>
        <taxon>Burkholderiales</taxon>
        <taxon>Burkholderiaceae</taxon>
        <taxon>Cupriavidus</taxon>
    </lineage>
</organism>
<evidence type="ECO:0000256" key="2">
    <source>
        <dbReference type="ARBA" id="ARBA00003109"/>
    </source>
</evidence>
<comment type="pathway">
    <text evidence="5">Amino-acid biosynthesis; L-leucine biosynthesis; L-leucine from 3-methyl-2-oxobutanoate: step 4/4.</text>
</comment>
<dbReference type="Proteomes" id="UP000189627">
    <property type="component" value="Chromosome 2"/>
</dbReference>
<dbReference type="PANTHER" id="PTHR42743:SF11">
    <property type="entry name" value="AMINODEOXYCHORISMATE LYASE"/>
    <property type="match status" value="1"/>
</dbReference>
<evidence type="ECO:0000256" key="3">
    <source>
        <dbReference type="ARBA" id="ARBA00004824"/>
    </source>
</evidence>
<dbReference type="InterPro" id="IPR050571">
    <property type="entry name" value="Class-IV_PLP-Dep_Aminotrnsfr"/>
</dbReference>
<evidence type="ECO:0000256" key="11">
    <source>
        <dbReference type="ARBA" id="ARBA00049229"/>
    </source>
</evidence>
<dbReference type="EMBL" id="CP017758">
    <property type="protein sequence ID" value="AQV97196.1"/>
    <property type="molecule type" value="Genomic_DNA"/>
</dbReference>
<dbReference type="AlphaFoldDB" id="A0A1U9UWW2"/>
<keyword evidence="12" id="KW-0032">Aminotransferase</keyword>
<evidence type="ECO:0000256" key="6">
    <source>
        <dbReference type="ARBA" id="ARBA00009320"/>
    </source>
</evidence>
<comment type="pathway">
    <text evidence="3">Amino-acid biosynthesis; L-isoleucine biosynthesis; L-isoleucine from 2-oxobutanoate: step 4/4.</text>
</comment>
<dbReference type="PANTHER" id="PTHR42743">
    <property type="entry name" value="AMINO-ACID AMINOTRANSFERASE"/>
    <property type="match status" value="1"/>
</dbReference>
<dbReference type="EC" id="2.6.1.42" evidence="7"/>
<evidence type="ECO:0000256" key="10">
    <source>
        <dbReference type="ARBA" id="ARBA00048798"/>
    </source>
</evidence>
<comment type="catalytic activity">
    <reaction evidence="11">
        <text>L-leucine + 2-oxoglutarate = 4-methyl-2-oxopentanoate + L-glutamate</text>
        <dbReference type="Rhea" id="RHEA:18321"/>
        <dbReference type="ChEBI" id="CHEBI:16810"/>
        <dbReference type="ChEBI" id="CHEBI:17865"/>
        <dbReference type="ChEBI" id="CHEBI:29985"/>
        <dbReference type="ChEBI" id="CHEBI:57427"/>
        <dbReference type="EC" id="2.6.1.42"/>
    </reaction>
</comment>
<dbReference type="InterPro" id="IPR043132">
    <property type="entry name" value="BCAT-like_C"/>
</dbReference>
<comment type="similarity">
    <text evidence="6">Belongs to the class-IV pyridoxal-phosphate-dependent aminotransferase family.</text>
</comment>
<dbReference type="InterPro" id="IPR036038">
    <property type="entry name" value="Aminotransferase-like"/>
</dbReference>
<accession>A0A1U9UWW2</accession>
<name>A0A1U9UWW2_CUPNE</name>
<dbReference type="GO" id="GO:0004084">
    <property type="term" value="F:branched-chain-amino-acid transaminase activity"/>
    <property type="evidence" value="ECO:0007669"/>
    <property type="project" value="UniProtKB-EC"/>
</dbReference>
<dbReference type="InterPro" id="IPR001544">
    <property type="entry name" value="Aminotrans_IV"/>
</dbReference>
<dbReference type="SUPFAM" id="SSF56752">
    <property type="entry name" value="D-aminoacid aminotransferase-like PLP-dependent enzymes"/>
    <property type="match status" value="1"/>
</dbReference>
<dbReference type="KEGG" id="cuh:BJN34_25380"/>
<dbReference type="Gene3D" id="3.30.470.10">
    <property type="match status" value="1"/>
</dbReference>
<comment type="pathway">
    <text evidence="4">Amino-acid biosynthesis; L-valine biosynthesis; L-valine from pyruvate: step 4/4.</text>
</comment>
<sequence>MTTQDFSRGAAYVDGAFVPIGDARISVLDWGFTHSDAVYDVVHVVDGAFFRLQAHLDRFRRSMAMRRMDVGMTMDEIRCNLHEVVALSGLRDAYVAMVALRGRPRIYGSRRPADCQNHLVTYAVPWVDVVPREVQERGARLKIADVPRVPDACFDPTVKNYQWGDLTTGLFQAHDEGYDSVILCDADNYVTEGPGFNIFSVWNGHVWTPDHGCLPGITRATVLELCTELGIPFSVGRLRRAELEVSDEAFITSSGGGVIRVQQINDRILPQAEESPVFKRLRQAYWEAHRDPRFHEPIGYHAYA</sequence>
<dbReference type="GO" id="GO:0046394">
    <property type="term" value="P:carboxylic acid biosynthetic process"/>
    <property type="evidence" value="ECO:0007669"/>
    <property type="project" value="UniProtKB-ARBA"/>
</dbReference>
<reference evidence="13" key="1">
    <citation type="submission" date="2017-02" db="EMBL/GenBank/DDBJ databases">
        <title>Complete genome sequence of Cupriavidus necator strain NH9, a 3-chlorobenzoate degrader.</title>
        <authorList>
            <person name="Moriuchi R."/>
            <person name="Dohra H."/>
            <person name="Ogawa N."/>
        </authorList>
    </citation>
    <scope>NUCLEOTIDE SEQUENCE [LARGE SCALE GENOMIC DNA]</scope>
    <source>
        <strain evidence="13">NH9</strain>
    </source>
</reference>
<evidence type="ECO:0000256" key="4">
    <source>
        <dbReference type="ARBA" id="ARBA00004931"/>
    </source>
</evidence>
<dbReference type="RefSeq" id="WP_078199564.1">
    <property type="nucleotide sequence ID" value="NZ_CP017758.1"/>
</dbReference>
<proteinExistence type="inferred from homology"/>
<comment type="function">
    <text evidence="2">Acts on leucine, isoleucine and valine.</text>
</comment>
<dbReference type="Pfam" id="PF01063">
    <property type="entry name" value="Aminotran_4"/>
    <property type="match status" value="1"/>
</dbReference>
<protein>
    <recommendedName>
        <fullName evidence="7">branched-chain-amino-acid transaminase</fullName>
        <ecNumber evidence="7">2.6.1.42</ecNumber>
    </recommendedName>
</protein>
<dbReference type="FunFam" id="3.20.10.10:FF:000002">
    <property type="entry name" value="D-alanine aminotransferase"/>
    <property type="match status" value="1"/>
</dbReference>
<dbReference type="OrthoDB" id="9805628at2"/>
<dbReference type="InterPro" id="IPR043131">
    <property type="entry name" value="BCAT-like_N"/>
</dbReference>
<comment type="catalytic activity">
    <reaction evidence="10">
        <text>L-isoleucine + 2-oxoglutarate = (S)-3-methyl-2-oxopentanoate + L-glutamate</text>
        <dbReference type="Rhea" id="RHEA:24801"/>
        <dbReference type="ChEBI" id="CHEBI:16810"/>
        <dbReference type="ChEBI" id="CHEBI:29985"/>
        <dbReference type="ChEBI" id="CHEBI:35146"/>
        <dbReference type="ChEBI" id="CHEBI:58045"/>
        <dbReference type="EC" id="2.6.1.42"/>
    </reaction>
</comment>
<dbReference type="Gene3D" id="3.20.10.10">
    <property type="entry name" value="D-amino Acid Aminotransferase, subunit A, domain 2"/>
    <property type="match status" value="1"/>
</dbReference>
<evidence type="ECO:0000256" key="1">
    <source>
        <dbReference type="ARBA" id="ARBA00001933"/>
    </source>
</evidence>
<comment type="catalytic activity">
    <reaction evidence="9">
        <text>L-valine + 2-oxoglutarate = 3-methyl-2-oxobutanoate + L-glutamate</text>
        <dbReference type="Rhea" id="RHEA:24813"/>
        <dbReference type="ChEBI" id="CHEBI:11851"/>
        <dbReference type="ChEBI" id="CHEBI:16810"/>
        <dbReference type="ChEBI" id="CHEBI:29985"/>
        <dbReference type="ChEBI" id="CHEBI:57762"/>
        <dbReference type="EC" id="2.6.1.42"/>
    </reaction>
</comment>
<keyword evidence="8" id="KW-0663">Pyridoxal phosphate</keyword>
<evidence type="ECO:0000256" key="7">
    <source>
        <dbReference type="ARBA" id="ARBA00013053"/>
    </source>
</evidence>
<evidence type="ECO:0000256" key="5">
    <source>
        <dbReference type="ARBA" id="ARBA00005072"/>
    </source>
</evidence>
<evidence type="ECO:0000313" key="13">
    <source>
        <dbReference type="Proteomes" id="UP000189627"/>
    </source>
</evidence>
<evidence type="ECO:0000256" key="8">
    <source>
        <dbReference type="ARBA" id="ARBA00022898"/>
    </source>
</evidence>